<dbReference type="GO" id="GO:0016614">
    <property type="term" value="F:oxidoreductase activity, acting on CH-OH group of donors"/>
    <property type="evidence" value="ECO:0007669"/>
    <property type="project" value="InterPro"/>
</dbReference>
<dbReference type="InterPro" id="IPR007867">
    <property type="entry name" value="GMC_OxRtase_C"/>
</dbReference>
<dbReference type="Gene3D" id="3.50.50.60">
    <property type="entry name" value="FAD/NAD(P)-binding domain"/>
    <property type="match status" value="1"/>
</dbReference>
<feature type="binding site" evidence="5">
    <location>
        <position position="89"/>
    </location>
    <ligand>
        <name>FAD</name>
        <dbReference type="ChEBI" id="CHEBI:57692"/>
    </ligand>
</feature>
<evidence type="ECO:0000256" key="6">
    <source>
        <dbReference type="RuleBase" id="RU003968"/>
    </source>
</evidence>
<evidence type="ECO:0000259" key="7">
    <source>
        <dbReference type="PROSITE" id="PS00623"/>
    </source>
</evidence>
<dbReference type="PROSITE" id="PS00623">
    <property type="entry name" value="GMC_OXRED_1"/>
    <property type="match status" value="1"/>
</dbReference>
<dbReference type="GO" id="GO:0050660">
    <property type="term" value="F:flavin adenine dinucleotide binding"/>
    <property type="evidence" value="ECO:0007669"/>
    <property type="project" value="InterPro"/>
</dbReference>
<dbReference type="Gene3D" id="3.30.560.10">
    <property type="entry name" value="Glucose Oxidase, domain 3"/>
    <property type="match status" value="1"/>
</dbReference>
<evidence type="ECO:0000256" key="2">
    <source>
        <dbReference type="ARBA" id="ARBA00010790"/>
    </source>
</evidence>
<keyword evidence="3 6" id="KW-0285">Flavoprotein</keyword>
<gene>
    <name evidence="8" type="ORF">AYL99_09542</name>
</gene>
<dbReference type="EMBL" id="LVYI01000009">
    <property type="protein sequence ID" value="OAP56363.1"/>
    <property type="molecule type" value="Genomic_DNA"/>
</dbReference>
<evidence type="ECO:0000256" key="1">
    <source>
        <dbReference type="ARBA" id="ARBA00001974"/>
    </source>
</evidence>
<dbReference type="RefSeq" id="XP_018689730.1">
    <property type="nucleotide sequence ID" value="XM_018841049.1"/>
</dbReference>
<keyword evidence="9" id="KW-1185">Reference proteome</keyword>
<dbReference type="OrthoDB" id="269227at2759"/>
<dbReference type="InterPro" id="IPR000172">
    <property type="entry name" value="GMC_OxRdtase_N"/>
</dbReference>
<dbReference type="PANTHER" id="PTHR11552">
    <property type="entry name" value="GLUCOSE-METHANOL-CHOLINE GMC OXIDOREDUCTASE"/>
    <property type="match status" value="1"/>
</dbReference>
<accession>A0A178ZAZ8</accession>
<sequence>MDVKTTYDFIVVGGGTAGLVVAGRLAENPKVQVLVVEAGKGDPEKVEEIMTPALAFHLPESEYDWAYETKMVSKPGYERTEAKNTRGKVLGGSSCLNYFTWLKGSSATYDEWVKYGGPSWSFQNCWQYFRKPASFYDEDHLLSFDPPDVGENGPDSLLHVSPTRPIPLAERLFQAWQSRGYSVSGNVWGGNVDGMTHLIRTVHNGVRSTSNCFIRGKRNITVLTSTVAEMIVTKDGAAEGVVVQSPEGKAYYHASQEVIVSCGVFESPKLLMLSGIGPQEELLARGLPCLADSWHVGKNLQDHPILPHVFQVPEDLSMDDVIRPGPRHDKYLQQYRDSKTGPLTSGLLEVSAFARIEERLQTCKEWRTLKDTEGNDPLGPEGQPHLEIDFVPCFAKPFQPHIQPPASGGYLTVIVSLLRPRSRGTVSLRSSKATDKPLIDLNFLAEQVDVVGLREGTRFVDEILQKGDGMREVILGEYPKKMPRDSDEEMGTYIHQRVSTGYRQDIEHGVLDERLRVYGIGRIRVIDASVFPIIPDARIQNAVYMVAEKGADMIKEDHADLFGLSDVGSKPMAKARGIWNAFTTVVTANRELWRQL</sequence>
<comment type="similarity">
    <text evidence="2 6">Belongs to the GMC oxidoreductase family.</text>
</comment>
<comment type="caution">
    <text evidence="8">The sequence shown here is derived from an EMBL/GenBank/DDBJ whole genome shotgun (WGS) entry which is preliminary data.</text>
</comment>
<dbReference type="PIRSF" id="PIRSF000137">
    <property type="entry name" value="Alcohol_oxidase"/>
    <property type="match status" value="1"/>
</dbReference>
<dbReference type="AlphaFoldDB" id="A0A178ZAZ8"/>
<proteinExistence type="inferred from homology"/>
<dbReference type="SUPFAM" id="SSF54373">
    <property type="entry name" value="FAD-linked reductases, C-terminal domain"/>
    <property type="match status" value="1"/>
</dbReference>
<dbReference type="InterPro" id="IPR036188">
    <property type="entry name" value="FAD/NAD-bd_sf"/>
</dbReference>
<name>A0A178ZAZ8_9EURO</name>
<dbReference type="STRING" id="1367422.A0A178ZAZ8"/>
<dbReference type="PANTHER" id="PTHR11552:SF147">
    <property type="entry name" value="CHOLINE DEHYDROGENASE, MITOCHONDRIAL"/>
    <property type="match status" value="1"/>
</dbReference>
<evidence type="ECO:0000256" key="3">
    <source>
        <dbReference type="ARBA" id="ARBA00022630"/>
    </source>
</evidence>
<evidence type="ECO:0000313" key="9">
    <source>
        <dbReference type="Proteomes" id="UP000078343"/>
    </source>
</evidence>
<comment type="cofactor">
    <cofactor evidence="1 5">
        <name>FAD</name>
        <dbReference type="ChEBI" id="CHEBI:57692"/>
    </cofactor>
</comment>
<evidence type="ECO:0000313" key="8">
    <source>
        <dbReference type="EMBL" id="OAP56363.1"/>
    </source>
</evidence>
<dbReference type="SUPFAM" id="SSF51905">
    <property type="entry name" value="FAD/NAD(P)-binding domain"/>
    <property type="match status" value="1"/>
</dbReference>
<evidence type="ECO:0000256" key="4">
    <source>
        <dbReference type="ARBA" id="ARBA00022827"/>
    </source>
</evidence>
<evidence type="ECO:0000256" key="5">
    <source>
        <dbReference type="PIRSR" id="PIRSR000137-2"/>
    </source>
</evidence>
<organism evidence="8 9">
    <name type="scientific">Fonsecaea erecta</name>
    <dbReference type="NCBI Taxonomy" id="1367422"/>
    <lineage>
        <taxon>Eukaryota</taxon>
        <taxon>Fungi</taxon>
        <taxon>Dikarya</taxon>
        <taxon>Ascomycota</taxon>
        <taxon>Pezizomycotina</taxon>
        <taxon>Eurotiomycetes</taxon>
        <taxon>Chaetothyriomycetidae</taxon>
        <taxon>Chaetothyriales</taxon>
        <taxon>Herpotrichiellaceae</taxon>
        <taxon>Fonsecaea</taxon>
    </lineage>
</organism>
<feature type="domain" description="Glucose-methanol-choline oxidoreductase N-terminal" evidence="7">
    <location>
        <begin position="87"/>
        <end position="110"/>
    </location>
</feature>
<dbReference type="Pfam" id="PF00732">
    <property type="entry name" value="GMC_oxred_N"/>
    <property type="match status" value="1"/>
</dbReference>
<keyword evidence="4 5" id="KW-0274">FAD</keyword>
<dbReference type="Pfam" id="PF05199">
    <property type="entry name" value="GMC_oxred_C"/>
    <property type="match status" value="1"/>
</dbReference>
<dbReference type="GeneID" id="30013710"/>
<dbReference type="Proteomes" id="UP000078343">
    <property type="component" value="Unassembled WGS sequence"/>
</dbReference>
<reference evidence="8 9" key="1">
    <citation type="submission" date="2016-04" db="EMBL/GenBank/DDBJ databases">
        <title>Draft genome of Fonsecaea erecta CBS 125763.</title>
        <authorList>
            <person name="Weiss V.A."/>
            <person name="Vicente V.A."/>
            <person name="Raittz R.T."/>
            <person name="Moreno L.F."/>
            <person name="De Souza E.M."/>
            <person name="Pedrosa F.O."/>
            <person name="Steffens M.B."/>
            <person name="Faoro H."/>
            <person name="Tadra-Sfeir M.Z."/>
            <person name="Najafzadeh M.J."/>
            <person name="Felipe M.S."/>
            <person name="Teixeira M."/>
            <person name="Sun J."/>
            <person name="Xi L."/>
            <person name="Gomes R."/>
            <person name="De Azevedo C.M."/>
            <person name="Salgado C.G."/>
            <person name="Da Silva M.B."/>
            <person name="Nascimento M.F."/>
            <person name="Queiroz-Telles F."/>
            <person name="Attili D.S."/>
            <person name="Gorbushina A."/>
        </authorList>
    </citation>
    <scope>NUCLEOTIDE SEQUENCE [LARGE SCALE GENOMIC DNA]</scope>
    <source>
        <strain evidence="8 9">CBS 125763</strain>
    </source>
</reference>
<dbReference type="InterPro" id="IPR012132">
    <property type="entry name" value="GMC_OxRdtase"/>
</dbReference>
<protein>
    <recommendedName>
        <fullName evidence="7">Glucose-methanol-choline oxidoreductase N-terminal domain-containing protein</fullName>
    </recommendedName>
</protein>